<accession>A8N5C1</accession>
<sequence length="100" mass="11469">MVVQYHDIRESTEVPVRISGARATEKNPYTLCLGCNGLMEASEGFERTKEHNWHEECIKDHSEHELEDVQAALNTKLPTLEARSRVGRRLKEEVAPVKLR</sequence>
<reference evidence="1 2" key="1">
    <citation type="journal article" date="2010" name="Proc. Natl. Acad. Sci. U.S.A.">
        <title>Insights into evolution of multicellular fungi from the assembled chromosomes of the mushroom Coprinopsis cinerea (Coprinus cinereus).</title>
        <authorList>
            <person name="Stajich J.E."/>
            <person name="Wilke S.K."/>
            <person name="Ahren D."/>
            <person name="Au C.H."/>
            <person name="Birren B.W."/>
            <person name="Borodovsky M."/>
            <person name="Burns C."/>
            <person name="Canback B."/>
            <person name="Casselton L.A."/>
            <person name="Cheng C.K."/>
            <person name="Deng J."/>
            <person name="Dietrich F.S."/>
            <person name="Fargo D.C."/>
            <person name="Farman M.L."/>
            <person name="Gathman A.C."/>
            <person name="Goldberg J."/>
            <person name="Guigo R."/>
            <person name="Hoegger P.J."/>
            <person name="Hooker J.B."/>
            <person name="Huggins A."/>
            <person name="James T.Y."/>
            <person name="Kamada T."/>
            <person name="Kilaru S."/>
            <person name="Kodira C."/>
            <person name="Kues U."/>
            <person name="Kupfer D."/>
            <person name="Kwan H.S."/>
            <person name="Lomsadze A."/>
            <person name="Li W."/>
            <person name="Lilly W.W."/>
            <person name="Ma L.J."/>
            <person name="Mackey A.J."/>
            <person name="Manning G."/>
            <person name="Martin F."/>
            <person name="Muraguchi H."/>
            <person name="Natvig D.O."/>
            <person name="Palmerini H."/>
            <person name="Ramesh M.A."/>
            <person name="Rehmeyer C.J."/>
            <person name="Roe B.A."/>
            <person name="Shenoy N."/>
            <person name="Stanke M."/>
            <person name="Ter-Hovhannisyan V."/>
            <person name="Tunlid A."/>
            <person name="Velagapudi R."/>
            <person name="Vision T.J."/>
            <person name="Zeng Q."/>
            <person name="Zolan M.E."/>
            <person name="Pukkila P.J."/>
        </authorList>
    </citation>
    <scope>NUCLEOTIDE SEQUENCE [LARGE SCALE GENOMIC DNA]</scope>
    <source>
        <strain evidence="2">Okayama-7 / 130 / ATCC MYA-4618 / FGSC 9003</strain>
    </source>
</reference>
<dbReference type="GeneID" id="6006504"/>
<evidence type="ECO:0000313" key="2">
    <source>
        <dbReference type="Proteomes" id="UP000001861"/>
    </source>
</evidence>
<proteinExistence type="predicted"/>
<keyword evidence="2" id="KW-1185">Reference proteome</keyword>
<dbReference type="AlphaFoldDB" id="A8N5C1"/>
<dbReference type="OrthoDB" id="3015111at2759"/>
<dbReference type="Proteomes" id="UP000001861">
    <property type="component" value="Unassembled WGS sequence"/>
</dbReference>
<gene>
    <name evidence="1" type="ORF">CC1G_04499</name>
</gene>
<dbReference type="InParanoid" id="A8N5C1"/>
<protein>
    <submittedName>
        <fullName evidence="1">Uncharacterized protein</fullName>
    </submittedName>
</protein>
<dbReference type="RefSeq" id="XP_001830066.1">
    <property type="nucleotide sequence ID" value="XM_001830014.1"/>
</dbReference>
<name>A8N5C1_COPC7</name>
<dbReference type="KEGG" id="cci:CC1G_04499"/>
<comment type="caution">
    <text evidence="1">The sequence shown here is derived from an EMBL/GenBank/DDBJ whole genome shotgun (WGS) entry which is preliminary data.</text>
</comment>
<dbReference type="EMBL" id="AACS02000003">
    <property type="protein sequence ID" value="EAU91731.1"/>
    <property type="molecule type" value="Genomic_DNA"/>
</dbReference>
<organism evidence="1 2">
    <name type="scientific">Coprinopsis cinerea (strain Okayama-7 / 130 / ATCC MYA-4618 / FGSC 9003)</name>
    <name type="common">Inky cap fungus</name>
    <name type="synonym">Hormographiella aspergillata</name>
    <dbReference type="NCBI Taxonomy" id="240176"/>
    <lineage>
        <taxon>Eukaryota</taxon>
        <taxon>Fungi</taxon>
        <taxon>Dikarya</taxon>
        <taxon>Basidiomycota</taxon>
        <taxon>Agaricomycotina</taxon>
        <taxon>Agaricomycetes</taxon>
        <taxon>Agaricomycetidae</taxon>
        <taxon>Agaricales</taxon>
        <taxon>Agaricineae</taxon>
        <taxon>Psathyrellaceae</taxon>
        <taxon>Coprinopsis</taxon>
    </lineage>
</organism>
<dbReference type="VEuPathDB" id="FungiDB:CC1G_04499"/>
<evidence type="ECO:0000313" key="1">
    <source>
        <dbReference type="EMBL" id="EAU91731.1"/>
    </source>
</evidence>